<organism evidence="4 5">
    <name type="scientific">Paramuricea clavata</name>
    <name type="common">Red gorgonian</name>
    <name type="synonym">Violescent sea-whip</name>
    <dbReference type="NCBI Taxonomy" id="317549"/>
    <lineage>
        <taxon>Eukaryota</taxon>
        <taxon>Metazoa</taxon>
        <taxon>Cnidaria</taxon>
        <taxon>Anthozoa</taxon>
        <taxon>Octocorallia</taxon>
        <taxon>Malacalcyonacea</taxon>
        <taxon>Plexauridae</taxon>
        <taxon>Paramuricea</taxon>
    </lineage>
</organism>
<dbReference type="PANTHER" id="PTHR43718">
    <property type="entry name" value="LON PROTEASE"/>
    <property type="match status" value="1"/>
</dbReference>
<evidence type="ECO:0000313" key="5">
    <source>
        <dbReference type="Proteomes" id="UP001152795"/>
    </source>
</evidence>
<sequence length="186" mass="20322">MGLAWTAMGGSTLYIETSLTEAINKKDEEKNSPSLDLTGQLGDVMKESAKISYTFSKGFLAKLYPDNKFFQQASMHLHVPEGATPKDGPSAGCTIITALLSLALDTPVRQNIAMTGEVSLTGKVLPVGGIKEKTIAAKRSNVDCIILPEANRKDFEELQDFIKEGLEVHFVSEYRDVFQIAFPQHA</sequence>
<evidence type="ECO:0000256" key="2">
    <source>
        <dbReference type="ARBA" id="ARBA00022825"/>
    </source>
</evidence>
<dbReference type="OrthoDB" id="2411602at2759"/>
<dbReference type="PRINTS" id="PR00830">
    <property type="entry name" value="ENDOLAPTASE"/>
</dbReference>
<dbReference type="PROSITE" id="PS01046">
    <property type="entry name" value="LON_SER"/>
    <property type="match status" value="1"/>
</dbReference>
<dbReference type="Pfam" id="PF05362">
    <property type="entry name" value="Lon_C"/>
    <property type="match status" value="1"/>
</dbReference>
<dbReference type="GO" id="GO:0051131">
    <property type="term" value="P:chaperone-mediated protein complex assembly"/>
    <property type="evidence" value="ECO:0007669"/>
    <property type="project" value="TreeGrafter"/>
</dbReference>
<accession>A0A7D9LSU3</accession>
<dbReference type="InterPro" id="IPR027065">
    <property type="entry name" value="Lon_Prtase"/>
</dbReference>
<dbReference type="FunFam" id="3.30.230.10:FF:000015">
    <property type="entry name" value="Lon protease homolog, mitochondrial"/>
    <property type="match status" value="1"/>
</dbReference>
<dbReference type="Gene3D" id="3.30.230.10">
    <property type="match status" value="1"/>
</dbReference>
<evidence type="ECO:0000313" key="4">
    <source>
        <dbReference type="EMBL" id="CAB4038126.1"/>
    </source>
</evidence>
<gene>
    <name evidence="4" type="ORF">PACLA_8A060369</name>
</gene>
<dbReference type="InterPro" id="IPR008269">
    <property type="entry name" value="Lon_proteolytic"/>
</dbReference>
<comment type="caution">
    <text evidence="4">The sequence shown here is derived from an EMBL/GenBank/DDBJ whole genome shotgun (WGS) entry which is preliminary data.</text>
</comment>
<dbReference type="InterPro" id="IPR014721">
    <property type="entry name" value="Ribsml_uS5_D2-typ_fold_subgr"/>
</dbReference>
<dbReference type="InterPro" id="IPR008268">
    <property type="entry name" value="Peptidase_S16_AS"/>
</dbReference>
<protein>
    <submittedName>
        <fullName evidence="4">Lon protease homolog, mitochondrial-like</fullName>
    </submittedName>
</protein>
<keyword evidence="3 4" id="KW-0645">Protease</keyword>
<reference evidence="4" key="1">
    <citation type="submission" date="2020-04" db="EMBL/GenBank/DDBJ databases">
        <authorList>
            <person name="Alioto T."/>
            <person name="Alioto T."/>
            <person name="Gomez Garrido J."/>
        </authorList>
    </citation>
    <scope>NUCLEOTIDE SEQUENCE</scope>
    <source>
        <strain evidence="4">A484AB</strain>
    </source>
</reference>
<keyword evidence="5" id="KW-1185">Reference proteome</keyword>
<dbReference type="GO" id="GO:0005759">
    <property type="term" value="C:mitochondrial matrix"/>
    <property type="evidence" value="ECO:0007669"/>
    <property type="project" value="TreeGrafter"/>
</dbReference>
<dbReference type="PANTHER" id="PTHR43718:SF2">
    <property type="entry name" value="LON PROTEASE HOMOLOG, MITOCHONDRIAL"/>
    <property type="match status" value="1"/>
</dbReference>
<dbReference type="AlphaFoldDB" id="A0A7D9LSU3"/>
<dbReference type="SUPFAM" id="SSF54211">
    <property type="entry name" value="Ribosomal protein S5 domain 2-like"/>
    <property type="match status" value="1"/>
</dbReference>
<dbReference type="GO" id="GO:0004252">
    <property type="term" value="F:serine-type endopeptidase activity"/>
    <property type="evidence" value="ECO:0007669"/>
    <property type="project" value="UniProtKB-UniRule"/>
</dbReference>
<comment type="similarity">
    <text evidence="3">Belongs to the peptidase S16 family.</text>
</comment>
<dbReference type="Proteomes" id="UP001152795">
    <property type="component" value="Unassembled WGS sequence"/>
</dbReference>
<dbReference type="GO" id="GO:0004176">
    <property type="term" value="F:ATP-dependent peptidase activity"/>
    <property type="evidence" value="ECO:0007669"/>
    <property type="project" value="UniProtKB-UniRule"/>
</dbReference>
<evidence type="ECO:0000256" key="3">
    <source>
        <dbReference type="PROSITE-ProRule" id="PRU01122"/>
    </source>
</evidence>
<evidence type="ECO:0000256" key="1">
    <source>
        <dbReference type="ARBA" id="ARBA00022801"/>
    </source>
</evidence>
<feature type="active site" evidence="3">
    <location>
        <position position="90"/>
    </location>
</feature>
<dbReference type="GO" id="GO:0006515">
    <property type="term" value="P:protein quality control for misfolded or incompletely synthesized proteins"/>
    <property type="evidence" value="ECO:0007669"/>
    <property type="project" value="TreeGrafter"/>
</dbReference>
<feature type="active site" evidence="3">
    <location>
        <position position="133"/>
    </location>
</feature>
<dbReference type="GO" id="GO:0003697">
    <property type="term" value="F:single-stranded DNA binding"/>
    <property type="evidence" value="ECO:0007669"/>
    <property type="project" value="TreeGrafter"/>
</dbReference>
<dbReference type="PROSITE" id="PS51786">
    <property type="entry name" value="LON_PROTEOLYTIC"/>
    <property type="match status" value="1"/>
</dbReference>
<dbReference type="GO" id="GO:0005524">
    <property type="term" value="F:ATP binding"/>
    <property type="evidence" value="ECO:0007669"/>
    <property type="project" value="InterPro"/>
</dbReference>
<dbReference type="GO" id="GO:0007005">
    <property type="term" value="P:mitochondrion organization"/>
    <property type="evidence" value="ECO:0007669"/>
    <property type="project" value="TreeGrafter"/>
</dbReference>
<name>A0A7D9LSU3_PARCT</name>
<keyword evidence="2 3" id="KW-0720">Serine protease</keyword>
<keyword evidence="1 3" id="KW-0378">Hydrolase</keyword>
<dbReference type="InterPro" id="IPR020568">
    <property type="entry name" value="Ribosomal_Su5_D2-typ_SF"/>
</dbReference>
<proteinExistence type="inferred from homology"/>
<dbReference type="EMBL" id="CACRXK020023842">
    <property type="protein sequence ID" value="CAB4038126.1"/>
    <property type="molecule type" value="Genomic_DNA"/>
</dbReference>